<dbReference type="GO" id="GO:0005886">
    <property type="term" value="C:plasma membrane"/>
    <property type="evidence" value="ECO:0007669"/>
    <property type="project" value="UniProtKB-SubCell"/>
</dbReference>
<organism evidence="9 10">
    <name type="scientific">Couchioplanes caeruleus</name>
    <dbReference type="NCBI Taxonomy" id="56438"/>
    <lineage>
        <taxon>Bacteria</taxon>
        <taxon>Bacillati</taxon>
        <taxon>Actinomycetota</taxon>
        <taxon>Actinomycetes</taxon>
        <taxon>Micromonosporales</taxon>
        <taxon>Micromonosporaceae</taxon>
        <taxon>Couchioplanes</taxon>
    </lineage>
</organism>
<feature type="transmembrane region" description="Helical" evidence="6">
    <location>
        <begin position="93"/>
        <end position="113"/>
    </location>
</feature>
<dbReference type="Proteomes" id="UP000271683">
    <property type="component" value="Unassembled WGS sequence"/>
</dbReference>
<feature type="domain" description="Phosphatidylglycerol lysyltransferase C-terminal" evidence="7">
    <location>
        <begin position="254"/>
        <end position="553"/>
    </location>
</feature>
<keyword evidence="4 6" id="KW-1133">Transmembrane helix</keyword>
<dbReference type="GO" id="GO:0055091">
    <property type="term" value="P:phospholipid homeostasis"/>
    <property type="evidence" value="ECO:0007669"/>
    <property type="project" value="TreeGrafter"/>
</dbReference>
<evidence type="ECO:0000256" key="2">
    <source>
        <dbReference type="ARBA" id="ARBA00022475"/>
    </source>
</evidence>
<keyword evidence="2" id="KW-1003">Cell membrane</keyword>
<keyword evidence="3 6" id="KW-0812">Transmembrane</keyword>
<dbReference type="RefSeq" id="WP_170208262.1">
    <property type="nucleotide sequence ID" value="NZ_RJKL01000001.1"/>
</dbReference>
<evidence type="ECO:0000259" key="7">
    <source>
        <dbReference type="Pfam" id="PF09924"/>
    </source>
</evidence>
<sequence length="607" mass="64379">MARQDGGTPAGEEQAALRSARWLSWRRRVPAVAAVLCGLVGTLGILAALGAVRAEFAGDASLWSGLPAMSTAAGGVLYLIVARGLSRRQRTAWVWLVCLMTVTIVLTAAGALVESGHRYGGHGTGLRLGIGVLLLAAVLAAGGEFTVARPRARRSATALLASLAVLGPVASWLMLTAFSPGTASGTHRAVCGAWYLVRGLVGIRQPQLDATPPGWIPVSIGVAGAAVVILAAYLGLRPGRATERAASTEQPRLRELLTAHGGQDSLGYFALRDDKTTILSATGKSAVCYRVVNGVSLASGDPIGVQADWSGAIAAWREEAEAHGWTPAVLGASTAGARAYSRGGLRVLEIGDEAVLRTGEFSLDGRPMRAVRQAVHRVQRAGYEVHIHRVGDVAPSTMDELSRYADQWRDGSVERGFSMALGRFAHPDDLEYVVVEVRDAEGRPAGVLGFVPWGADGLSLDLMRKDPASPNGIFEFMIVELLARAEAMGVARISLNFAMFRSTFARGEQLGAGPLLRGWRGALLFASRWWQLESLYRANVKYQPAWMPRFICYPRGRDLPRVAVGAAIAEGFVTPPGRRRAVAPTARAEAVSPAVPPRTVAPTGVSR</sequence>
<feature type="transmembrane region" description="Helical" evidence="6">
    <location>
        <begin position="214"/>
        <end position="236"/>
    </location>
</feature>
<keyword evidence="9" id="KW-0030">Aminoacyl-tRNA synthetase</keyword>
<evidence type="ECO:0000259" key="8">
    <source>
        <dbReference type="Pfam" id="PF16995"/>
    </source>
</evidence>
<comment type="subcellular location">
    <subcellularLocation>
        <location evidence="1">Cell membrane</location>
        <topology evidence="1">Multi-pass membrane protein</topology>
    </subcellularLocation>
</comment>
<keyword evidence="5 6" id="KW-0472">Membrane</keyword>
<dbReference type="PANTHER" id="PTHR34697:SF2">
    <property type="entry name" value="PHOSPHATIDYLGLYCEROL LYSYLTRANSFERASE"/>
    <property type="match status" value="1"/>
</dbReference>
<dbReference type="GO" id="GO:0016755">
    <property type="term" value="F:aminoacyltransferase activity"/>
    <property type="evidence" value="ECO:0007669"/>
    <property type="project" value="TreeGrafter"/>
</dbReference>
<dbReference type="PANTHER" id="PTHR34697">
    <property type="entry name" value="PHOSPHATIDYLGLYCEROL LYSYLTRANSFERASE"/>
    <property type="match status" value="1"/>
</dbReference>
<comment type="caution">
    <text evidence="9">The sequence shown here is derived from an EMBL/GenBank/DDBJ whole genome shotgun (WGS) entry which is preliminary data.</text>
</comment>
<keyword evidence="9" id="KW-0436">Ligase</keyword>
<dbReference type="InterPro" id="IPR051211">
    <property type="entry name" value="PG_lysyltransferase"/>
</dbReference>
<protein>
    <submittedName>
        <fullName evidence="9">Lysyl-tRNA synthetase class 2</fullName>
    </submittedName>
</protein>
<feature type="domain" description="Lysyl-tRNA synthetase N-terminal transmembrane region" evidence="8">
    <location>
        <begin position="26"/>
        <end position="232"/>
    </location>
</feature>
<evidence type="ECO:0000313" key="9">
    <source>
        <dbReference type="EMBL" id="ROP28860.1"/>
    </source>
</evidence>
<gene>
    <name evidence="9" type="ORF">EDD30_1638</name>
</gene>
<reference evidence="9 10" key="1">
    <citation type="submission" date="2018-11" db="EMBL/GenBank/DDBJ databases">
        <title>Sequencing the genomes of 1000 actinobacteria strains.</title>
        <authorList>
            <person name="Klenk H.-P."/>
        </authorList>
    </citation>
    <scope>NUCLEOTIDE SEQUENCE [LARGE SCALE GENOMIC DNA]</scope>
    <source>
        <strain evidence="9 10">DSM 43634</strain>
    </source>
</reference>
<evidence type="ECO:0000256" key="3">
    <source>
        <dbReference type="ARBA" id="ARBA00022692"/>
    </source>
</evidence>
<dbReference type="InterPro" id="IPR024320">
    <property type="entry name" value="LPG_synthase_C"/>
</dbReference>
<feature type="transmembrane region" description="Helical" evidence="6">
    <location>
        <begin position="60"/>
        <end position="81"/>
    </location>
</feature>
<evidence type="ECO:0000256" key="5">
    <source>
        <dbReference type="ARBA" id="ARBA00023136"/>
    </source>
</evidence>
<feature type="transmembrane region" description="Helical" evidence="6">
    <location>
        <begin position="125"/>
        <end position="147"/>
    </location>
</feature>
<evidence type="ECO:0000256" key="6">
    <source>
        <dbReference type="SAM" id="Phobius"/>
    </source>
</evidence>
<proteinExistence type="predicted"/>
<feature type="transmembrane region" description="Helical" evidence="6">
    <location>
        <begin position="159"/>
        <end position="178"/>
    </location>
</feature>
<dbReference type="InterPro" id="IPR031553">
    <property type="entry name" value="tRNA-synt_2_TM"/>
</dbReference>
<evidence type="ECO:0000313" key="10">
    <source>
        <dbReference type="Proteomes" id="UP000271683"/>
    </source>
</evidence>
<dbReference type="Pfam" id="PF09924">
    <property type="entry name" value="LPG_synthase_C"/>
    <property type="match status" value="1"/>
</dbReference>
<dbReference type="EMBL" id="RJKL01000001">
    <property type="protein sequence ID" value="ROP28860.1"/>
    <property type="molecule type" value="Genomic_DNA"/>
</dbReference>
<name>A0A3N1GF71_9ACTN</name>
<dbReference type="Pfam" id="PF16995">
    <property type="entry name" value="tRNA-synt_2_TM"/>
    <property type="match status" value="1"/>
</dbReference>
<evidence type="ECO:0000256" key="4">
    <source>
        <dbReference type="ARBA" id="ARBA00022989"/>
    </source>
</evidence>
<accession>A0A3N1GF71</accession>
<feature type="transmembrane region" description="Helical" evidence="6">
    <location>
        <begin position="31"/>
        <end position="54"/>
    </location>
</feature>
<evidence type="ECO:0000256" key="1">
    <source>
        <dbReference type="ARBA" id="ARBA00004651"/>
    </source>
</evidence>
<dbReference type="GO" id="GO:0004812">
    <property type="term" value="F:aminoacyl-tRNA ligase activity"/>
    <property type="evidence" value="ECO:0007669"/>
    <property type="project" value="UniProtKB-KW"/>
</dbReference>
<dbReference type="AlphaFoldDB" id="A0A3N1GF71"/>